<comment type="similarity">
    <text evidence="7">Belongs to the MptA/B family.</text>
</comment>
<gene>
    <name evidence="9" type="ORF">B843_07350</name>
</gene>
<dbReference type="NCBIfam" id="NF038066">
    <property type="entry name" value="MptB"/>
    <property type="match status" value="1"/>
</dbReference>
<dbReference type="KEGG" id="cvt:B843_07350"/>
<name>W5Y1U7_9CORY</name>
<dbReference type="AlphaFoldDB" id="W5Y1U7"/>
<evidence type="ECO:0000256" key="1">
    <source>
        <dbReference type="ARBA" id="ARBA00004141"/>
    </source>
</evidence>
<dbReference type="EMBL" id="CP004353">
    <property type="protein sequence ID" value="AHI22855.1"/>
    <property type="molecule type" value="Genomic_DNA"/>
</dbReference>
<feature type="transmembrane region" description="Helical" evidence="8">
    <location>
        <begin position="556"/>
        <end position="577"/>
    </location>
</feature>
<dbReference type="HOGENOM" id="CLU_023913_0_0_11"/>
<evidence type="ECO:0008006" key="11">
    <source>
        <dbReference type="Google" id="ProtNLM"/>
    </source>
</evidence>
<comment type="subcellular location">
    <subcellularLocation>
        <location evidence="1">Membrane</location>
        <topology evidence="1">Multi-pass membrane protein</topology>
    </subcellularLocation>
</comment>
<evidence type="ECO:0000256" key="7">
    <source>
        <dbReference type="ARBA" id="ARBA00043987"/>
    </source>
</evidence>
<dbReference type="InterPro" id="IPR049829">
    <property type="entry name" value="MptA/B-like"/>
</dbReference>
<feature type="transmembrane region" description="Helical" evidence="8">
    <location>
        <begin position="526"/>
        <end position="544"/>
    </location>
</feature>
<dbReference type="STRING" id="1224164.B843_07350"/>
<feature type="transmembrane region" description="Helical" evidence="8">
    <location>
        <begin position="432"/>
        <end position="453"/>
    </location>
</feature>
<dbReference type="PATRIC" id="fig|1224164.3.peg.1474"/>
<feature type="transmembrane region" description="Helical" evidence="8">
    <location>
        <begin position="176"/>
        <end position="197"/>
    </location>
</feature>
<protein>
    <recommendedName>
        <fullName evidence="11">Alpha 1,6 mannopyranosyltransferase</fullName>
    </recommendedName>
</protein>
<evidence type="ECO:0000256" key="8">
    <source>
        <dbReference type="SAM" id="Phobius"/>
    </source>
</evidence>
<dbReference type="RefSeq" id="WP_025252875.1">
    <property type="nucleotide sequence ID" value="NZ_CP004353.1"/>
</dbReference>
<dbReference type="GO" id="GO:0016757">
    <property type="term" value="F:glycosyltransferase activity"/>
    <property type="evidence" value="ECO:0007669"/>
    <property type="project" value="UniProtKB-KW"/>
</dbReference>
<feature type="transmembrane region" description="Helical" evidence="8">
    <location>
        <begin position="85"/>
        <end position="110"/>
    </location>
</feature>
<reference evidence="9 10" key="1">
    <citation type="submission" date="2013-02" db="EMBL/GenBank/DDBJ databases">
        <title>The complete genome sequence of Corynebacterium vitaeruminis DSM 20294.</title>
        <authorList>
            <person name="Ruckert C."/>
            <person name="Albersmeier A."/>
            <person name="Kalinowski J."/>
        </authorList>
    </citation>
    <scope>NUCLEOTIDE SEQUENCE [LARGE SCALE GENOMIC DNA]</scope>
    <source>
        <strain evidence="10">ATCC 10234</strain>
    </source>
</reference>
<sequence>MKYRPRALWQALTRELPRLGQAGSRSAHLHQAAEEELPLTPALPLVVSATGVDVLDVTHREAPAAGSGEQQVKQLSFTQLRRFAFLRWAGTLGALLLGLGGLGGGALPVVNNPYGMAPLGSIMGRMLQTSMMLCFLGVGLLVVAWLGMSAFCGVVFRHQRGVEAVVSLSMLRRTFLAWTLPILLSAPMFTQDIYSYLANGKILRLGLDPYSGGPIDLLGTDDPLARSVPFIWAHSSSPYGPVSLGIAELISAATNDHIAFGVIAHRLVSIVGVALAGWAMVRLARRCRIHPQAAVWLGILNPLTLLHLVAGIHNESIMLGLALAGFELGLLGCDRVRMELHRSGFALVAASGFLISCAGMVKVSGFIGLGFIGVVLARSLHARGTGRLWSLSAAVAVQVAVLVASIGVVTLLTGIGLGWVTGQGGAATIRSWMSLSTAVGVIAGWWSMVLGLGDYTDSILSFTRMVGVGIAVAFMLRMLLATFSGRINAIGALGVSTLVLVIFFPVVHPWYILWAVFPLAPWANRIVFRLAVVVYSVFVSFMVLPRGMGLPPGTIFSVYLGSILSFIALIAIALWILRRRGVMS</sequence>
<feature type="transmembrane region" description="Helical" evidence="8">
    <location>
        <begin position="130"/>
        <end position="156"/>
    </location>
</feature>
<feature type="transmembrane region" description="Helical" evidence="8">
    <location>
        <begin position="395"/>
        <end position="420"/>
    </location>
</feature>
<dbReference type="Pfam" id="PF26314">
    <property type="entry name" value="MptA_B_family"/>
    <property type="match status" value="1"/>
</dbReference>
<keyword evidence="4 8" id="KW-0812">Transmembrane</keyword>
<keyword evidence="2" id="KW-0328">Glycosyltransferase</keyword>
<feature type="transmembrane region" description="Helical" evidence="8">
    <location>
        <begin position="293"/>
        <end position="310"/>
    </location>
</feature>
<feature type="transmembrane region" description="Helical" evidence="8">
    <location>
        <begin position="459"/>
        <end position="480"/>
    </location>
</feature>
<feature type="transmembrane region" description="Helical" evidence="8">
    <location>
        <begin position="492"/>
        <end position="514"/>
    </location>
</feature>
<organism evidence="9 10">
    <name type="scientific">Corynebacterium vitaeruminis DSM 20294</name>
    <dbReference type="NCBI Taxonomy" id="1224164"/>
    <lineage>
        <taxon>Bacteria</taxon>
        <taxon>Bacillati</taxon>
        <taxon>Actinomycetota</taxon>
        <taxon>Actinomycetes</taxon>
        <taxon>Mycobacteriales</taxon>
        <taxon>Corynebacteriaceae</taxon>
        <taxon>Corynebacterium</taxon>
    </lineage>
</organism>
<accession>W5Y1U7</accession>
<dbReference type="GO" id="GO:0016020">
    <property type="term" value="C:membrane"/>
    <property type="evidence" value="ECO:0007669"/>
    <property type="project" value="UniProtKB-SubCell"/>
</dbReference>
<keyword evidence="6 8" id="KW-0472">Membrane</keyword>
<evidence type="ECO:0000313" key="9">
    <source>
        <dbReference type="EMBL" id="AHI22855.1"/>
    </source>
</evidence>
<dbReference type="eggNOG" id="ENOG502Z9GU">
    <property type="taxonomic scope" value="Bacteria"/>
</dbReference>
<proteinExistence type="inferred from homology"/>
<feature type="transmembrane region" description="Helical" evidence="8">
    <location>
        <begin position="345"/>
        <end position="375"/>
    </location>
</feature>
<evidence type="ECO:0000256" key="6">
    <source>
        <dbReference type="ARBA" id="ARBA00023136"/>
    </source>
</evidence>
<dbReference type="Proteomes" id="UP000019222">
    <property type="component" value="Chromosome"/>
</dbReference>
<feature type="transmembrane region" description="Helical" evidence="8">
    <location>
        <begin position="258"/>
        <end position="281"/>
    </location>
</feature>
<keyword evidence="5 8" id="KW-1133">Transmembrane helix</keyword>
<keyword evidence="3" id="KW-0808">Transferase</keyword>
<evidence type="ECO:0000256" key="5">
    <source>
        <dbReference type="ARBA" id="ARBA00022989"/>
    </source>
</evidence>
<keyword evidence="10" id="KW-1185">Reference proteome</keyword>
<evidence type="ECO:0000256" key="3">
    <source>
        <dbReference type="ARBA" id="ARBA00022679"/>
    </source>
</evidence>
<evidence type="ECO:0000313" key="10">
    <source>
        <dbReference type="Proteomes" id="UP000019222"/>
    </source>
</evidence>
<evidence type="ECO:0000256" key="2">
    <source>
        <dbReference type="ARBA" id="ARBA00022676"/>
    </source>
</evidence>
<evidence type="ECO:0000256" key="4">
    <source>
        <dbReference type="ARBA" id="ARBA00022692"/>
    </source>
</evidence>